<dbReference type="GO" id="GO:0042806">
    <property type="term" value="F:fucose binding"/>
    <property type="evidence" value="ECO:0007669"/>
    <property type="project" value="UniProtKB-ARBA"/>
</dbReference>
<keyword evidence="7" id="KW-1015">Disulfide bond</keyword>
<keyword evidence="4" id="KW-0479">Metal-binding</keyword>
<dbReference type="OrthoDB" id="6102375at2759"/>
<comment type="function">
    <text evidence="1">Acts as a defensive agent. Recognizes blood group fucosylated oligosaccharides including A, B, H and Lewis B-type antigens. Does not recognize Lewis A antigen and has low affinity for monovalent haptens.</text>
</comment>
<dbReference type="Gene3D" id="2.60.120.260">
    <property type="entry name" value="Galactose-binding domain-like"/>
    <property type="match status" value="1"/>
</dbReference>
<evidence type="ECO:0000256" key="6">
    <source>
        <dbReference type="ARBA" id="ARBA00022837"/>
    </source>
</evidence>
<feature type="non-terminal residue" evidence="10">
    <location>
        <position position="1"/>
    </location>
</feature>
<sequence length="164" mass="18411">SEREKCGCCYNKELVKLRRITSIAVGKSADQSTTFDGYFARFAVDGLRNTDVTQRSCTHTSFGDFKPWWRVDLRAIYSVLAVRMLNRGMDSFGIDQSGRLHDVTITVETNEHQTKNCGFFVGPGRLAELVIVECSPNSVGRYVRISKNSEFLTLCEVDVLVEGV</sequence>
<dbReference type="InterPro" id="IPR051941">
    <property type="entry name" value="BG_Antigen-Binding_Lectin"/>
</dbReference>
<gene>
    <name evidence="10" type="primary">LOC111114123</name>
</gene>
<dbReference type="SMART" id="SM00607">
    <property type="entry name" value="FTP"/>
    <property type="match status" value="1"/>
</dbReference>
<dbReference type="RefSeq" id="XP_022308119.1">
    <property type="nucleotide sequence ID" value="XM_022452411.1"/>
</dbReference>
<proteinExistence type="inferred from homology"/>
<dbReference type="GeneID" id="111114123"/>
<evidence type="ECO:0000259" key="8">
    <source>
        <dbReference type="SMART" id="SM00607"/>
    </source>
</evidence>
<feature type="domain" description="Fucolectin tachylectin-4 pentraxin-1" evidence="8">
    <location>
        <begin position="20"/>
        <end position="162"/>
    </location>
</feature>
<evidence type="ECO:0000256" key="2">
    <source>
        <dbReference type="ARBA" id="ARBA00010147"/>
    </source>
</evidence>
<dbReference type="KEGG" id="cvn:111114123"/>
<comment type="similarity">
    <text evidence="2">Belongs to the fucolectin family.</text>
</comment>
<accession>A0A8B8BZ46</accession>
<dbReference type="PANTHER" id="PTHR45713:SF15">
    <property type="entry name" value="F5_8 TYPE C DOMAIN-CONTAINING PROTEIN"/>
    <property type="match status" value="1"/>
</dbReference>
<dbReference type="AlphaFoldDB" id="A0A8B8BZ46"/>
<keyword evidence="5" id="KW-0430">Lectin</keyword>
<evidence type="ECO:0000256" key="7">
    <source>
        <dbReference type="ARBA" id="ARBA00023157"/>
    </source>
</evidence>
<dbReference type="GO" id="GO:0046872">
    <property type="term" value="F:metal ion binding"/>
    <property type="evidence" value="ECO:0007669"/>
    <property type="project" value="UniProtKB-KW"/>
</dbReference>
<reference evidence="10" key="1">
    <citation type="submission" date="2025-08" db="UniProtKB">
        <authorList>
            <consortium name="RefSeq"/>
        </authorList>
    </citation>
    <scope>IDENTIFICATION</scope>
    <source>
        <tissue evidence="10">Whole sample</tissue>
    </source>
</reference>
<dbReference type="PANTHER" id="PTHR45713">
    <property type="entry name" value="FTP DOMAIN-CONTAINING PROTEIN"/>
    <property type="match status" value="1"/>
</dbReference>
<evidence type="ECO:0000313" key="10">
    <source>
        <dbReference type="RefSeq" id="XP_022308119.1"/>
    </source>
</evidence>
<dbReference type="SUPFAM" id="SSF49785">
    <property type="entry name" value="Galactose-binding domain-like"/>
    <property type="match status" value="1"/>
</dbReference>
<dbReference type="GO" id="GO:0010185">
    <property type="term" value="P:regulation of cellular defense response"/>
    <property type="evidence" value="ECO:0007669"/>
    <property type="project" value="UniProtKB-ARBA"/>
</dbReference>
<keyword evidence="6" id="KW-0106">Calcium</keyword>
<evidence type="ECO:0000256" key="1">
    <source>
        <dbReference type="ARBA" id="ARBA00002219"/>
    </source>
</evidence>
<name>A0A8B8BZ46_CRAVI</name>
<evidence type="ECO:0000256" key="3">
    <source>
        <dbReference type="ARBA" id="ARBA00011233"/>
    </source>
</evidence>
<evidence type="ECO:0000256" key="4">
    <source>
        <dbReference type="ARBA" id="ARBA00022723"/>
    </source>
</evidence>
<comment type="subunit">
    <text evidence="3">Homotrimer.</text>
</comment>
<keyword evidence="9" id="KW-1185">Reference proteome</keyword>
<evidence type="ECO:0000313" key="9">
    <source>
        <dbReference type="Proteomes" id="UP000694844"/>
    </source>
</evidence>
<dbReference type="Proteomes" id="UP000694844">
    <property type="component" value="Chromosome 9"/>
</dbReference>
<dbReference type="InterPro" id="IPR006585">
    <property type="entry name" value="FTP1"/>
</dbReference>
<dbReference type="Pfam" id="PF22633">
    <property type="entry name" value="F5_F8_type_C_2"/>
    <property type="match status" value="1"/>
</dbReference>
<evidence type="ECO:0000256" key="5">
    <source>
        <dbReference type="ARBA" id="ARBA00022734"/>
    </source>
</evidence>
<organism evidence="9 10">
    <name type="scientific">Crassostrea virginica</name>
    <name type="common">Eastern oyster</name>
    <dbReference type="NCBI Taxonomy" id="6565"/>
    <lineage>
        <taxon>Eukaryota</taxon>
        <taxon>Metazoa</taxon>
        <taxon>Spiralia</taxon>
        <taxon>Lophotrochozoa</taxon>
        <taxon>Mollusca</taxon>
        <taxon>Bivalvia</taxon>
        <taxon>Autobranchia</taxon>
        <taxon>Pteriomorphia</taxon>
        <taxon>Ostreida</taxon>
        <taxon>Ostreoidea</taxon>
        <taxon>Ostreidae</taxon>
        <taxon>Crassostrea</taxon>
    </lineage>
</organism>
<protein>
    <submittedName>
        <fullName evidence="10">Fucolectin-5-like</fullName>
    </submittedName>
</protein>
<dbReference type="GO" id="GO:0001868">
    <property type="term" value="P:regulation of complement activation, lectin pathway"/>
    <property type="evidence" value="ECO:0007669"/>
    <property type="project" value="UniProtKB-ARBA"/>
</dbReference>
<dbReference type="InterPro" id="IPR008979">
    <property type="entry name" value="Galactose-bd-like_sf"/>
</dbReference>